<dbReference type="Proteomes" id="UP000222310">
    <property type="component" value="Unassembled WGS sequence"/>
</dbReference>
<dbReference type="RefSeq" id="WP_099072036.1">
    <property type="nucleotide sequence ID" value="NZ_LAHD01000151.1"/>
</dbReference>
<evidence type="ECO:0000313" key="2">
    <source>
        <dbReference type="EMBL" id="PHJ95089.1"/>
    </source>
</evidence>
<sequence length="113" mass="13101">MSQDLENQVEELRSEIENLKLEEKRKSIRNALYKAGVEDAHKGVKGFEQDYDLKSLDLSNINQIIANWKNTKFGSVFFPEKEKETKNETTKRRRSAEEISKGLKEGSLKLKLN</sequence>
<feature type="coiled-coil region" evidence="1">
    <location>
        <begin position="2"/>
        <end position="29"/>
    </location>
</feature>
<protein>
    <submittedName>
        <fullName evidence="2">Uncharacterized protein</fullName>
    </submittedName>
</protein>
<evidence type="ECO:0000313" key="3">
    <source>
        <dbReference type="Proteomes" id="UP000222310"/>
    </source>
</evidence>
<dbReference type="GeneID" id="57098643"/>
<keyword evidence="1" id="KW-0175">Coiled coil</keyword>
<name>A0A9Q5Z5V4_NOSLI</name>
<organism evidence="2 3">
    <name type="scientific">Nostoc linckia z8</name>
    <dbReference type="NCBI Taxonomy" id="1628746"/>
    <lineage>
        <taxon>Bacteria</taxon>
        <taxon>Bacillati</taxon>
        <taxon>Cyanobacteriota</taxon>
        <taxon>Cyanophyceae</taxon>
        <taxon>Nostocales</taxon>
        <taxon>Nostocaceae</taxon>
        <taxon>Nostoc</taxon>
    </lineage>
</organism>
<reference evidence="2 3" key="1">
    <citation type="submission" date="2015-02" db="EMBL/GenBank/DDBJ databases">
        <title>Nostoc linckia genome annotation.</title>
        <authorList>
            <person name="Zhou Z."/>
        </authorList>
    </citation>
    <scope>NUCLEOTIDE SEQUENCE [LARGE SCALE GENOMIC DNA]</scope>
    <source>
        <strain evidence="3">z8</strain>
    </source>
</reference>
<dbReference type="EMBL" id="LAHD01000151">
    <property type="protein sequence ID" value="PHJ95089.1"/>
    <property type="molecule type" value="Genomic_DNA"/>
</dbReference>
<evidence type="ECO:0000256" key="1">
    <source>
        <dbReference type="SAM" id="Coils"/>
    </source>
</evidence>
<accession>A0A9Q5Z5V4</accession>
<comment type="caution">
    <text evidence="2">The sequence shown here is derived from an EMBL/GenBank/DDBJ whole genome shotgun (WGS) entry which is preliminary data.</text>
</comment>
<gene>
    <name evidence="2" type="ORF">VF08_32760</name>
</gene>
<proteinExistence type="predicted"/>
<dbReference type="AlphaFoldDB" id="A0A9Q5Z5V4"/>